<dbReference type="AlphaFoldDB" id="A0A2B7Y1L0"/>
<dbReference type="OrthoDB" id="265955at2759"/>
<proteinExistence type="inferred from homology"/>
<dbReference type="Proteomes" id="UP000223968">
    <property type="component" value="Unassembled WGS sequence"/>
</dbReference>
<feature type="region of interest" description="Disordered" evidence="3">
    <location>
        <begin position="1"/>
        <end position="68"/>
    </location>
</feature>
<comment type="similarity">
    <text evidence="1">Belongs to the CACTIN family.</text>
</comment>
<protein>
    <recommendedName>
        <fullName evidence="2">Splicing factor Cactin</fullName>
    </recommendedName>
</protein>
<dbReference type="InterPro" id="IPR018816">
    <property type="entry name" value="Cactin_central"/>
</dbReference>
<evidence type="ECO:0000256" key="1">
    <source>
        <dbReference type="ARBA" id="ARBA00006895"/>
    </source>
</evidence>
<dbReference type="PANTHER" id="PTHR21737">
    <property type="entry name" value="POLYGLUTAMINE BINDING PROTEIN 1/MARVEL MEMBRANE-ASSOCIATING DOMAIN CONTAINING 3"/>
    <property type="match status" value="1"/>
</dbReference>
<feature type="domain" description="Splicing factor cactin central" evidence="5">
    <location>
        <begin position="66"/>
        <end position="253"/>
    </location>
</feature>
<evidence type="ECO:0000259" key="4">
    <source>
        <dbReference type="Pfam" id="PF09732"/>
    </source>
</evidence>
<feature type="compositionally biased region" description="Basic and acidic residues" evidence="3">
    <location>
        <begin position="23"/>
        <end position="46"/>
    </location>
</feature>
<feature type="domain" description="Splicing factor Cactin C-terminal" evidence="4">
    <location>
        <begin position="422"/>
        <end position="555"/>
    </location>
</feature>
<dbReference type="GO" id="GO:0045292">
    <property type="term" value="P:mRNA cis splicing, via spliceosome"/>
    <property type="evidence" value="ECO:0007669"/>
    <property type="project" value="TreeGrafter"/>
</dbReference>
<dbReference type="STRING" id="1447875.A0A2B7Y1L0"/>
<name>A0A2B7Y1L0_9EURO</name>
<evidence type="ECO:0000313" key="7">
    <source>
        <dbReference type="Proteomes" id="UP000223968"/>
    </source>
</evidence>
<dbReference type="GO" id="GO:0005681">
    <property type="term" value="C:spliceosomal complex"/>
    <property type="evidence" value="ECO:0007669"/>
    <property type="project" value="TreeGrafter"/>
</dbReference>
<dbReference type="EMBL" id="PDNB01000007">
    <property type="protein sequence ID" value="PGH17964.1"/>
    <property type="molecule type" value="Genomic_DNA"/>
</dbReference>
<evidence type="ECO:0000259" key="5">
    <source>
        <dbReference type="Pfam" id="PF10312"/>
    </source>
</evidence>
<organism evidence="6 7">
    <name type="scientific">Helicocarpus griseus UAMH5409</name>
    <dbReference type="NCBI Taxonomy" id="1447875"/>
    <lineage>
        <taxon>Eukaryota</taxon>
        <taxon>Fungi</taxon>
        <taxon>Dikarya</taxon>
        <taxon>Ascomycota</taxon>
        <taxon>Pezizomycotina</taxon>
        <taxon>Eurotiomycetes</taxon>
        <taxon>Eurotiomycetidae</taxon>
        <taxon>Onygenales</taxon>
        <taxon>Ajellomycetaceae</taxon>
        <taxon>Helicocarpus</taxon>
    </lineage>
</organism>
<comment type="caution">
    <text evidence="6">The sequence shown here is derived from an EMBL/GenBank/DDBJ whole genome shotgun (WGS) entry which is preliminary data.</text>
</comment>
<evidence type="ECO:0000313" key="6">
    <source>
        <dbReference type="EMBL" id="PGH17964.1"/>
    </source>
</evidence>
<dbReference type="InterPro" id="IPR019134">
    <property type="entry name" value="Cactin_C"/>
</dbReference>
<dbReference type="PANTHER" id="PTHR21737:SF4">
    <property type="entry name" value="SPLICING FACTOR CACTIN"/>
    <property type="match status" value="1"/>
</dbReference>
<dbReference type="Pfam" id="PF10312">
    <property type="entry name" value="Cactin_mid"/>
    <property type="match status" value="1"/>
</dbReference>
<keyword evidence="7" id="KW-1185">Reference proteome</keyword>
<accession>A0A2B7Y1L0</accession>
<evidence type="ECO:0000256" key="3">
    <source>
        <dbReference type="SAM" id="MobiDB-lite"/>
    </source>
</evidence>
<feature type="compositionally biased region" description="Basic and acidic residues" evidence="3">
    <location>
        <begin position="1"/>
        <end position="10"/>
    </location>
</feature>
<sequence>MSFRVPDRTGSKRTRSRSPSSWRRPDKLPRQTDDDSFAKDRPRDSRYNGSGRYPRSMKEQTQLNQLQEDEKMREWVAQEDDFVLKQAKKKAEIRVKEGRAKPIDWLTITLRVIDPTRNPLDDEIADSELDLVDPDGVFEGLSPDQLADLEADIDTFLKLEKHHKNRDFWRTMKIVCGDRRRKSQASAPEGRAMNSVVDDINRLLSPKSYEELEALEVQIRRKLESKDPIDTDYWEQLLRSLTVWKARAKLKKVYQAVIDGRVEGLREQQREEAAVIQKKLSPLAPLSVGDDSMSASRALNKEILSELDPEPLLQLRPQDKGLEILDEEAFLSKVALDRQKILKMGFVPLRHRATEKQSALVTTPTVDTTPAQFTSRFAAIPNEDFSQATKALYEREVARGVSENEEIFTGEESVTTAGKPTWANKYRPRKPRYFNRVQMGYEWNKYNQTHYDYDNPPPKVVQGYKFNIFYPDLIDKTKAPTYKIERENGRKRGQSFAPAGEEDTCLIRFIAGPPYEDLAFRIVDKEWDYSAKRERGFKSSFDKGILQLHFQFKKVCKLFPRLLYNKTLRTNNDITDLLPQMIISLRYD</sequence>
<dbReference type="GO" id="GO:0005737">
    <property type="term" value="C:cytoplasm"/>
    <property type="evidence" value="ECO:0007669"/>
    <property type="project" value="TreeGrafter"/>
</dbReference>
<evidence type="ECO:0000256" key="2">
    <source>
        <dbReference type="ARBA" id="ARBA00034534"/>
    </source>
</evidence>
<gene>
    <name evidence="6" type="ORF">AJ79_00863</name>
</gene>
<reference evidence="6 7" key="1">
    <citation type="submission" date="2017-10" db="EMBL/GenBank/DDBJ databases">
        <title>Comparative genomics in systemic dimorphic fungi from Ajellomycetaceae.</title>
        <authorList>
            <person name="Munoz J.F."/>
            <person name="Mcewen J.G."/>
            <person name="Clay O.K."/>
            <person name="Cuomo C.A."/>
        </authorList>
    </citation>
    <scope>NUCLEOTIDE SEQUENCE [LARGE SCALE GENOMIC DNA]</scope>
    <source>
        <strain evidence="6 7">UAMH5409</strain>
    </source>
</reference>
<dbReference type="Pfam" id="PF09732">
    <property type="entry name" value="CactinC_cactus"/>
    <property type="match status" value="1"/>
</dbReference>
<dbReference type="SMART" id="SM01050">
    <property type="entry name" value="CactinC_cactus"/>
    <property type="match status" value="1"/>
</dbReference>